<dbReference type="SUPFAM" id="SSF161098">
    <property type="entry name" value="MetI-like"/>
    <property type="match status" value="1"/>
</dbReference>
<comment type="subcellular location">
    <subcellularLocation>
        <location evidence="1 7">Cell membrane</location>
        <topology evidence="1 7">Multi-pass membrane protein</topology>
    </subcellularLocation>
</comment>
<proteinExistence type="inferred from homology"/>
<evidence type="ECO:0000256" key="5">
    <source>
        <dbReference type="ARBA" id="ARBA00022989"/>
    </source>
</evidence>
<dbReference type="GO" id="GO:0005886">
    <property type="term" value="C:plasma membrane"/>
    <property type="evidence" value="ECO:0007669"/>
    <property type="project" value="UniProtKB-SubCell"/>
</dbReference>
<dbReference type="InterPro" id="IPR000515">
    <property type="entry name" value="MetI-like"/>
</dbReference>
<feature type="transmembrane region" description="Helical" evidence="7">
    <location>
        <begin position="165"/>
        <end position="190"/>
    </location>
</feature>
<dbReference type="EMBL" id="DVJN01000094">
    <property type="protein sequence ID" value="HIS92322.1"/>
    <property type="molecule type" value="Genomic_DNA"/>
</dbReference>
<dbReference type="Gene3D" id="1.10.3720.10">
    <property type="entry name" value="MetI-like"/>
    <property type="match status" value="1"/>
</dbReference>
<reference evidence="9" key="1">
    <citation type="submission" date="2020-10" db="EMBL/GenBank/DDBJ databases">
        <authorList>
            <person name="Gilroy R."/>
        </authorList>
    </citation>
    <scope>NUCLEOTIDE SEQUENCE</scope>
    <source>
        <strain evidence="9">13766</strain>
    </source>
</reference>
<evidence type="ECO:0000256" key="1">
    <source>
        <dbReference type="ARBA" id="ARBA00004651"/>
    </source>
</evidence>
<name>A0A9D1K658_9FIRM</name>
<feature type="domain" description="ABC transmembrane type-1" evidence="8">
    <location>
        <begin position="74"/>
        <end position="289"/>
    </location>
</feature>
<dbReference type="AlphaFoldDB" id="A0A9D1K658"/>
<gene>
    <name evidence="9" type="ORF">IAA84_04815</name>
</gene>
<dbReference type="Proteomes" id="UP000824140">
    <property type="component" value="Unassembled WGS sequence"/>
</dbReference>
<evidence type="ECO:0000256" key="7">
    <source>
        <dbReference type="RuleBase" id="RU363032"/>
    </source>
</evidence>
<feature type="transmembrane region" description="Helical" evidence="7">
    <location>
        <begin position="114"/>
        <end position="134"/>
    </location>
</feature>
<feature type="transmembrane region" description="Helical" evidence="7">
    <location>
        <begin position="211"/>
        <end position="232"/>
    </location>
</feature>
<keyword evidence="2 7" id="KW-0813">Transport</keyword>
<dbReference type="InterPro" id="IPR035906">
    <property type="entry name" value="MetI-like_sf"/>
</dbReference>
<evidence type="ECO:0000256" key="4">
    <source>
        <dbReference type="ARBA" id="ARBA00022692"/>
    </source>
</evidence>
<dbReference type="PANTHER" id="PTHR43227">
    <property type="entry name" value="BLL4140 PROTEIN"/>
    <property type="match status" value="1"/>
</dbReference>
<evidence type="ECO:0000256" key="6">
    <source>
        <dbReference type="ARBA" id="ARBA00023136"/>
    </source>
</evidence>
<accession>A0A9D1K658</accession>
<feature type="transmembrane region" description="Helical" evidence="7">
    <location>
        <begin position="273"/>
        <end position="293"/>
    </location>
</feature>
<dbReference type="InterPro" id="IPR050809">
    <property type="entry name" value="UgpAE/MalFG_permease"/>
</dbReference>
<evidence type="ECO:0000313" key="10">
    <source>
        <dbReference type="Proteomes" id="UP000824140"/>
    </source>
</evidence>
<comment type="caution">
    <text evidence="9">The sequence shown here is derived from an EMBL/GenBank/DDBJ whole genome shotgun (WGS) entry which is preliminary data.</text>
</comment>
<organism evidence="9 10">
    <name type="scientific">Candidatus Alectryocaccomicrobium excrementavium</name>
    <dbReference type="NCBI Taxonomy" id="2840668"/>
    <lineage>
        <taxon>Bacteria</taxon>
        <taxon>Bacillati</taxon>
        <taxon>Bacillota</taxon>
        <taxon>Clostridia</taxon>
        <taxon>Candidatus Alectryocaccomicrobium</taxon>
    </lineage>
</organism>
<evidence type="ECO:0000259" key="8">
    <source>
        <dbReference type="PROSITE" id="PS50928"/>
    </source>
</evidence>
<dbReference type="CDD" id="cd06261">
    <property type="entry name" value="TM_PBP2"/>
    <property type="match status" value="1"/>
</dbReference>
<dbReference type="PANTHER" id="PTHR43227:SF11">
    <property type="entry name" value="BLL4140 PROTEIN"/>
    <property type="match status" value="1"/>
</dbReference>
<reference evidence="9" key="2">
    <citation type="journal article" date="2021" name="PeerJ">
        <title>Extensive microbial diversity within the chicken gut microbiome revealed by metagenomics and culture.</title>
        <authorList>
            <person name="Gilroy R."/>
            <person name="Ravi A."/>
            <person name="Getino M."/>
            <person name="Pursley I."/>
            <person name="Horton D.L."/>
            <person name="Alikhan N.F."/>
            <person name="Baker D."/>
            <person name="Gharbi K."/>
            <person name="Hall N."/>
            <person name="Watson M."/>
            <person name="Adriaenssens E.M."/>
            <person name="Foster-Nyarko E."/>
            <person name="Jarju S."/>
            <person name="Secka A."/>
            <person name="Antonio M."/>
            <person name="Oren A."/>
            <person name="Chaudhuri R.R."/>
            <person name="La Ragione R."/>
            <person name="Hildebrand F."/>
            <person name="Pallen M.J."/>
        </authorList>
    </citation>
    <scope>NUCLEOTIDE SEQUENCE</scope>
    <source>
        <strain evidence="9">13766</strain>
    </source>
</reference>
<dbReference type="GO" id="GO:0055085">
    <property type="term" value="P:transmembrane transport"/>
    <property type="evidence" value="ECO:0007669"/>
    <property type="project" value="InterPro"/>
</dbReference>
<keyword evidence="3" id="KW-1003">Cell membrane</keyword>
<evidence type="ECO:0000256" key="3">
    <source>
        <dbReference type="ARBA" id="ARBA00022475"/>
    </source>
</evidence>
<evidence type="ECO:0000313" key="9">
    <source>
        <dbReference type="EMBL" id="HIS92322.1"/>
    </source>
</evidence>
<feature type="transmembrane region" description="Helical" evidence="7">
    <location>
        <begin position="16"/>
        <end position="42"/>
    </location>
</feature>
<keyword evidence="5 7" id="KW-1133">Transmembrane helix</keyword>
<keyword evidence="6 7" id="KW-0472">Membrane</keyword>
<sequence length="302" mass="34070">MPMAKRLRLMRSQWQWYLLIAPAIVYLLIFSYFPMYGVIIAFKNYRVSRGILGSDWVGLQYFKQFITFPQFGLIMKNTICISLYSLATFPLSCILALMLNELDNQRFKKVVQMVSYAPHFISVTIMCAIIKIFFSYSNGLVNNMFASLGMARIEFLEDPDRFYGLYVWTGVWQGIGFSTIIYLAALSGVSPELIEAARIDGATRLKIIRHVNIPCIMPTIVITLILSCGRLLGVGFEKTYLLQNPLNLEASQVISTYVYDIGLLKAQYSYSSAIGLFNTVVNVACLLIVNAIAKSVSDVGIW</sequence>
<dbReference type="Pfam" id="PF00528">
    <property type="entry name" value="BPD_transp_1"/>
    <property type="match status" value="1"/>
</dbReference>
<evidence type="ECO:0000256" key="2">
    <source>
        <dbReference type="ARBA" id="ARBA00022448"/>
    </source>
</evidence>
<comment type="similarity">
    <text evidence="7">Belongs to the binding-protein-dependent transport system permease family.</text>
</comment>
<feature type="transmembrane region" description="Helical" evidence="7">
    <location>
        <begin position="81"/>
        <end position="102"/>
    </location>
</feature>
<dbReference type="PROSITE" id="PS50928">
    <property type="entry name" value="ABC_TM1"/>
    <property type="match status" value="1"/>
</dbReference>
<keyword evidence="4 7" id="KW-0812">Transmembrane</keyword>
<protein>
    <submittedName>
        <fullName evidence="9">Sugar ABC transporter permease</fullName>
    </submittedName>
</protein>